<dbReference type="GO" id="GO:0003700">
    <property type="term" value="F:DNA-binding transcription factor activity"/>
    <property type="evidence" value="ECO:0007669"/>
    <property type="project" value="InterPro"/>
</dbReference>
<dbReference type="EMBL" id="JAFJYH010000414">
    <property type="protein sequence ID" value="KAG4412042.1"/>
    <property type="molecule type" value="Genomic_DNA"/>
</dbReference>
<dbReference type="Pfam" id="PF11905">
    <property type="entry name" value="DUF3425"/>
    <property type="match status" value="1"/>
</dbReference>
<dbReference type="InterPro" id="IPR021833">
    <property type="entry name" value="DUF3425"/>
</dbReference>
<gene>
    <name evidence="3" type="ORF">IFR04_014810</name>
</gene>
<feature type="non-terminal residue" evidence="3">
    <location>
        <position position="1"/>
    </location>
</feature>
<feature type="region of interest" description="Disordered" evidence="1">
    <location>
        <begin position="1"/>
        <end position="21"/>
    </location>
</feature>
<sequence length="423" mass="46582">METIKYAPVIDIPSPPGLEQSKMSQIAFQTRGMQGEQRKKRVLTNARKAQNRLAQRAFRQRQKEAAKVSEDTKKIPHRLHELRPRQPRQPDEVGEPPEVLGTTQEHLQSTAETQIGIEMDREQVELLQEPLISEPPTWSEVPTESLNPEEVYEATLSTARFIADADTTIVRSSFVGPMGVPFVDFGDCSNIEVGPEGGSSVVNCAGGSLGYGTSTTVFDPIVRSMPAPSFQVENLQNDVLGQRVPVPDAHIPDPYQDLFSAHRQPATLSTLDDPVLSHIPGPDLIPKVSAPQNTTTDTNPSNQQRQLAILTLWHSSSPSQSYPTPAIPSPYLNLLTPYQTGIISAFIHNALALSIAHHELLTNQPLSPFYHPTSTSTSASALLSSLPSHYPPHLRPTLSQVLFRHHAYLDLLPFPTLRERGIA</sequence>
<evidence type="ECO:0000256" key="1">
    <source>
        <dbReference type="SAM" id="MobiDB-lite"/>
    </source>
</evidence>
<proteinExistence type="predicted"/>
<evidence type="ECO:0000259" key="2">
    <source>
        <dbReference type="PROSITE" id="PS00036"/>
    </source>
</evidence>
<name>A0A8H7T2L4_9HELO</name>
<feature type="domain" description="BZIP" evidence="2">
    <location>
        <begin position="47"/>
        <end position="61"/>
    </location>
</feature>
<dbReference type="PANTHER" id="PTHR38116">
    <property type="entry name" value="CHROMOSOME 7, WHOLE GENOME SHOTGUN SEQUENCE"/>
    <property type="match status" value="1"/>
</dbReference>
<accession>A0A8H7T2L4</accession>
<feature type="compositionally biased region" description="Basic and acidic residues" evidence="1">
    <location>
        <begin position="61"/>
        <end position="91"/>
    </location>
</feature>
<evidence type="ECO:0000313" key="4">
    <source>
        <dbReference type="Proteomes" id="UP000664132"/>
    </source>
</evidence>
<organism evidence="3 4">
    <name type="scientific">Cadophora malorum</name>
    <dbReference type="NCBI Taxonomy" id="108018"/>
    <lineage>
        <taxon>Eukaryota</taxon>
        <taxon>Fungi</taxon>
        <taxon>Dikarya</taxon>
        <taxon>Ascomycota</taxon>
        <taxon>Pezizomycotina</taxon>
        <taxon>Leotiomycetes</taxon>
        <taxon>Helotiales</taxon>
        <taxon>Ploettnerulaceae</taxon>
        <taxon>Cadophora</taxon>
    </lineage>
</organism>
<keyword evidence="4" id="KW-1185">Reference proteome</keyword>
<evidence type="ECO:0000313" key="3">
    <source>
        <dbReference type="EMBL" id="KAG4412042.1"/>
    </source>
</evidence>
<dbReference type="CDD" id="cd14688">
    <property type="entry name" value="bZIP_YAP"/>
    <property type="match status" value="1"/>
</dbReference>
<comment type="caution">
    <text evidence="3">The sequence shown here is derived from an EMBL/GenBank/DDBJ whole genome shotgun (WGS) entry which is preliminary data.</text>
</comment>
<dbReference type="Gene3D" id="1.20.5.170">
    <property type="match status" value="1"/>
</dbReference>
<dbReference type="AlphaFoldDB" id="A0A8H7T2L4"/>
<dbReference type="OrthoDB" id="5973539at2759"/>
<reference evidence="3" key="1">
    <citation type="submission" date="2021-02" db="EMBL/GenBank/DDBJ databases">
        <title>Genome sequence Cadophora malorum strain M34.</title>
        <authorList>
            <person name="Stefanovic E."/>
            <person name="Vu D."/>
            <person name="Scully C."/>
            <person name="Dijksterhuis J."/>
            <person name="Roader J."/>
            <person name="Houbraken J."/>
        </authorList>
    </citation>
    <scope>NUCLEOTIDE SEQUENCE</scope>
    <source>
        <strain evidence="3">M34</strain>
    </source>
</reference>
<protein>
    <recommendedName>
        <fullName evidence="2">BZIP domain-containing protein</fullName>
    </recommendedName>
</protein>
<feature type="region of interest" description="Disordered" evidence="1">
    <location>
        <begin position="61"/>
        <end position="102"/>
    </location>
</feature>
<dbReference type="Proteomes" id="UP000664132">
    <property type="component" value="Unassembled WGS sequence"/>
</dbReference>
<dbReference type="InterPro" id="IPR004827">
    <property type="entry name" value="bZIP"/>
</dbReference>
<dbReference type="PROSITE" id="PS00036">
    <property type="entry name" value="BZIP_BASIC"/>
    <property type="match status" value="1"/>
</dbReference>
<dbReference type="PANTHER" id="PTHR38116:SF8">
    <property type="entry name" value="BZIP DOMAIN-CONTAINING PROTEIN"/>
    <property type="match status" value="1"/>
</dbReference>